<proteinExistence type="predicted"/>
<keyword evidence="2" id="KW-0547">Nucleotide-binding</keyword>
<gene>
    <name evidence="2" type="ORF">DXB31_01015</name>
</gene>
<evidence type="ECO:0000313" key="2">
    <source>
        <dbReference type="EMBL" id="RGO13042.1"/>
    </source>
</evidence>
<dbReference type="AlphaFoldDB" id="A0A3E5FUI1"/>
<dbReference type="GO" id="GO:0005524">
    <property type="term" value="F:ATP binding"/>
    <property type="evidence" value="ECO:0007669"/>
    <property type="project" value="UniProtKB-KW"/>
</dbReference>
<keyword evidence="2" id="KW-0067">ATP-binding</keyword>
<reference evidence="2 3" key="1">
    <citation type="submission" date="2018-08" db="EMBL/GenBank/DDBJ databases">
        <title>A genome reference for cultivated species of the human gut microbiota.</title>
        <authorList>
            <person name="Zou Y."/>
            <person name="Xue W."/>
            <person name="Luo G."/>
        </authorList>
    </citation>
    <scope>NUCLEOTIDE SEQUENCE [LARGE SCALE GENOMIC DNA]</scope>
    <source>
        <strain evidence="2 3">OM02-6</strain>
    </source>
</reference>
<accession>A0A3E5FUI1</accession>
<dbReference type="Gene3D" id="3.30.950.30">
    <property type="entry name" value="Schlafen, AAA domain"/>
    <property type="match status" value="1"/>
</dbReference>
<evidence type="ECO:0000313" key="3">
    <source>
        <dbReference type="Proteomes" id="UP000261087"/>
    </source>
</evidence>
<feature type="domain" description="Schlafen AlbA-2" evidence="1">
    <location>
        <begin position="19"/>
        <end position="143"/>
    </location>
</feature>
<dbReference type="Pfam" id="PF04326">
    <property type="entry name" value="SLFN_AlbA_2"/>
    <property type="match status" value="1"/>
</dbReference>
<dbReference type="RefSeq" id="WP_117604460.1">
    <property type="nucleotide sequence ID" value="NZ_CAXVJN010000007.1"/>
</dbReference>
<sequence length="407" mass="48753">MNKSRLQELVLSLLEQGKEGEYWDFKQEWHEKIEDLLKDIICFANTVHSKDCYIIFGVADDLTVTGMKKDRRKQADIIDALSKLKFAGDIYPKIELTTIDIDYKDVDILRIFDVEKTPIYLKENYGQMRPGCIYTRVGDKNTPDKGNADMTDIENLWRKRFGLTKSKLEYIYDHLANKTEWNEFEELFYNIYYPELTIEVKRDVDDDRLVPEFYAFAMTNHHTSYETLNIKCQQTILESYQIVVLDGGRLSVPTPTWGKVIYEDNRFHKKYDYKYYEKDNLTFKVFKFLYDPENGDHRFALWHYQDVVLFYESKKEREDFEAYINENKEEFEKRYKELNRTFLVELTDKTLNKDVYIKRLRTGCVLSNMYEEWKEMMSGVTSNPDGTIPKEQLQRILQQKIDKQDKM</sequence>
<dbReference type="Proteomes" id="UP000261087">
    <property type="component" value="Unassembled WGS sequence"/>
</dbReference>
<comment type="caution">
    <text evidence="2">The sequence shown here is derived from an EMBL/GenBank/DDBJ whole genome shotgun (WGS) entry which is preliminary data.</text>
</comment>
<organism evidence="2 3">
    <name type="scientific">Thomasclavelia spiroformis</name>
    <dbReference type="NCBI Taxonomy" id="29348"/>
    <lineage>
        <taxon>Bacteria</taxon>
        <taxon>Bacillati</taxon>
        <taxon>Bacillota</taxon>
        <taxon>Erysipelotrichia</taxon>
        <taxon>Erysipelotrichales</taxon>
        <taxon>Coprobacillaceae</taxon>
        <taxon>Thomasclavelia</taxon>
    </lineage>
</organism>
<name>A0A3E5FUI1_9FIRM</name>
<dbReference type="InterPro" id="IPR038461">
    <property type="entry name" value="Schlafen_AlbA_2_dom_sf"/>
</dbReference>
<dbReference type="EMBL" id="QSVF01000002">
    <property type="protein sequence ID" value="RGO13042.1"/>
    <property type="molecule type" value="Genomic_DNA"/>
</dbReference>
<protein>
    <submittedName>
        <fullName evidence="2">ATP-binding protein</fullName>
    </submittedName>
</protein>
<dbReference type="InterPro" id="IPR007421">
    <property type="entry name" value="Schlafen_AlbA_2_dom"/>
</dbReference>
<evidence type="ECO:0000259" key="1">
    <source>
        <dbReference type="Pfam" id="PF04326"/>
    </source>
</evidence>